<dbReference type="GO" id="GO:0015774">
    <property type="term" value="P:polysaccharide transport"/>
    <property type="evidence" value="ECO:0007669"/>
    <property type="project" value="InterPro"/>
</dbReference>
<accession>A0A6P1DTL1</accession>
<dbReference type="GO" id="GO:0000271">
    <property type="term" value="P:polysaccharide biosynthetic process"/>
    <property type="evidence" value="ECO:0007669"/>
    <property type="project" value="InterPro"/>
</dbReference>
<evidence type="ECO:0000313" key="1">
    <source>
        <dbReference type="EMBL" id="NEX19372.1"/>
    </source>
</evidence>
<gene>
    <name evidence="1" type="ORF">G3480_03420</name>
</gene>
<dbReference type="Pfam" id="PF05159">
    <property type="entry name" value="Capsule_synth"/>
    <property type="match status" value="1"/>
</dbReference>
<keyword evidence="2" id="KW-1185">Reference proteome</keyword>
<dbReference type="SUPFAM" id="SSF53756">
    <property type="entry name" value="UDP-Glycosyltransferase/glycogen phosphorylase"/>
    <property type="match status" value="1"/>
</dbReference>
<dbReference type="RefSeq" id="WP_164652272.1">
    <property type="nucleotide sequence ID" value="NZ_JAAIJR010000008.1"/>
</dbReference>
<name>A0A6P1DTL1_9GAMM</name>
<sequence length="431" mass="48099">MSTKVIAFIDPGPNLTQYLAAVGARLPAGYRPAYFALRVKSRSLLRRLGRPMHPQHRTGKATHWPSHIELDQDGLIARLRKASDKTLVAQTAAEFCWLVGALDAFLNEIEPAGVFLWNGSGLAAVITEQLARARNIPLIFGENGYLPGTLQLDPRGVNAFSGIGRDVSLDEIRARSYNDAQSQALDRLLDDYRAGKAPKRMPPRGGRVRPSPLAYLVQAWEDLHEREPSLDGNRLIPREIPPLPERFVFFPLQVRSDSQLTIHSPLYGNRLDEAIADLYAAVQEIDPQLKLVVKLHPADLGKSDYDPVVRRLPDILWIGGGDVRTILERAACVVTINSTVGIEGMIYGKPVVTLGDNFYVREGLVHPVRDRSELVERLRAALSGPPDTELTQQYLRYLYFHAFVRAHWRDYAEASLDAIAARIVEMTATPR</sequence>
<dbReference type="InterPro" id="IPR007833">
    <property type="entry name" value="Capsule_polysaccharide_synth"/>
</dbReference>
<dbReference type="Proteomes" id="UP000471640">
    <property type="component" value="Unassembled WGS sequence"/>
</dbReference>
<reference evidence="1 2" key="2">
    <citation type="submission" date="2020-02" db="EMBL/GenBank/DDBJ databases">
        <title>Genome sequences of Thiorhodococcus mannitoliphagus and Thiorhodococcus minor, purple sulfur photosynthetic bacteria in the gammaproteobacterial family, Chromatiaceae.</title>
        <authorList>
            <person name="Aviles F.A."/>
            <person name="Meyer T.E."/>
            <person name="Kyndt J.A."/>
        </authorList>
    </citation>
    <scope>NUCLEOTIDE SEQUENCE [LARGE SCALE GENOMIC DNA]</scope>
    <source>
        <strain evidence="1 2">DSM 18266</strain>
    </source>
</reference>
<dbReference type="InterPro" id="IPR043148">
    <property type="entry name" value="TagF_C"/>
</dbReference>
<dbReference type="CDD" id="cd16438">
    <property type="entry name" value="beta_Kdo_transferase_KpsS_like"/>
    <property type="match status" value="1"/>
</dbReference>
<comment type="caution">
    <text evidence="1">The sequence shown here is derived from an EMBL/GenBank/DDBJ whole genome shotgun (WGS) entry which is preliminary data.</text>
</comment>
<protein>
    <submittedName>
        <fullName evidence="1">Capsular biosynthesis protein</fullName>
    </submittedName>
</protein>
<dbReference type="Gene3D" id="3.40.50.12580">
    <property type="match status" value="1"/>
</dbReference>
<evidence type="ECO:0000313" key="2">
    <source>
        <dbReference type="Proteomes" id="UP000471640"/>
    </source>
</evidence>
<dbReference type="EMBL" id="JAAIJR010000008">
    <property type="protein sequence ID" value="NEX19372.1"/>
    <property type="molecule type" value="Genomic_DNA"/>
</dbReference>
<proteinExistence type="predicted"/>
<reference evidence="2" key="1">
    <citation type="journal article" date="2020" name="Microbiol. Resour. Announc.">
        <title>Draft Genome Sequences of Thiorhodococcus mannitoliphagus and Thiorhodococcus minor, Purple Sulfur Photosynthetic Bacteria in the Gammaproteobacterial Family Chromatiaceae.</title>
        <authorList>
            <person name="Aviles F.A."/>
            <person name="Meyer T.E."/>
            <person name="Kyndt J.A."/>
        </authorList>
    </citation>
    <scope>NUCLEOTIDE SEQUENCE [LARGE SCALE GENOMIC DNA]</scope>
    <source>
        <strain evidence="2">DSM 18266</strain>
    </source>
</reference>
<dbReference type="AlphaFoldDB" id="A0A6P1DTL1"/>
<organism evidence="1 2">
    <name type="scientific">Thiorhodococcus mannitoliphagus</name>
    <dbReference type="NCBI Taxonomy" id="329406"/>
    <lineage>
        <taxon>Bacteria</taxon>
        <taxon>Pseudomonadati</taxon>
        <taxon>Pseudomonadota</taxon>
        <taxon>Gammaproteobacteria</taxon>
        <taxon>Chromatiales</taxon>
        <taxon>Chromatiaceae</taxon>
        <taxon>Thiorhodococcus</taxon>
    </lineage>
</organism>